<dbReference type="PIRSF" id="PIRSF018156">
    <property type="entry name" value="MRPL51_fungal"/>
    <property type="match status" value="1"/>
</dbReference>
<dbReference type="PANTHER" id="PTHR28058:SF1">
    <property type="entry name" value="SMALL RIBOSOMAL SUBUNIT PROTEIN BS1M"/>
    <property type="match status" value="1"/>
</dbReference>
<dbReference type="InterPro" id="IPR016712">
    <property type="entry name" value="Rbsml_bS1m-like"/>
</dbReference>
<dbReference type="GO" id="GO:0070124">
    <property type="term" value="P:mitochondrial translational initiation"/>
    <property type="evidence" value="ECO:0007669"/>
    <property type="project" value="TreeGrafter"/>
</dbReference>
<evidence type="ECO:0000313" key="1">
    <source>
        <dbReference type="EMBL" id="SGZ48033.1"/>
    </source>
</evidence>
<dbReference type="EMBL" id="LT635756">
    <property type="protein sequence ID" value="SGZ48033.1"/>
    <property type="molecule type" value="Genomic_DNA"/>
</dbReference>
<dbReference type="Pfam" id="PF11709">
    <property type="entry name" value="Mit_ribos_Mrp51"/>
    <property type="match status" value="1"/>
</dbReference>
<evidence type="ECO:0000313" key="2">
    <source>
        <dbReference type="Proteomes" id="UP000182334"/>
    </source>
</evidence>
<dbReference type="OrthoDB" id="2735536at2759"/>
<protein>
    <submittedName>
        <fullName evidence="1">CIC11C00000003248</fullName>
    </submittedName>
</protein>
<dbReference type="STRING" id="45354.A0A1L0BDC4"/>
<dbReference type="PANTHER" id="PTHR28058">
    <property type="entry name" value="37S RIBOSOMAL PROTEIN MRP51, MITOCHONDRIAL"/>
    <property type="match status" value="1"/>
</dbReference>
<keyword evidence="2" id="KW-1185">Reference proteome</keyword>
<reference evidence="1 2" key="1">
    <citation type="submission" date="2016-10" db="EMBL/GenBank/DDBJ databases">
        <authorList>
            <person name="de Groot N.N."/>
        </authorList>
    </citation>
    <scope>NUCLEOTIDE SEQUENCE [LARGE SCALE GENOMIC DNA]</scope>
    <source>
        <strain evidence="1 2">CBS 141442</strain>
    </source>
</reference>
<sequence length="363" mass="39696">MSNLEFYRLFKNSKLAQVATPLSKQLRGPNNSAPTHQIVYTPTASAARSNYGIKTALPKQVGQSHIVYNDIDNFKNMPDVEKYGGSHYTRLKFQELGVVLKKSYNSANPLFAWDSSKSFSGSNELAADSVLNKLRLGQNASTAEVKALLQKNPKLYSAFRKYLVEKSPESIMLKVPSKLDQLLKDFIASSPELVKRELSLNDMTRKHGVASPHGPRSNIQGTAGLSYLQKGRLSNSPNGVKHGVIAPGRLVREREAGIGGFVAAVNERTTLLQANYAKNAPGKHSRQFVMPFKVNEAELTPSGGVRMHVDGVKVGSWMQSSNTTLGSSNYVASNPNFGNMSERNLKDSSALENLLGLVSKSRN</sequence>
<dbReference type="AlphaFoldDB" id="A0A1L0BDC4"/>
<gene>
    <name evidence="1" type="ORF">SAMEA4029010_CIC11G00000003248</name>
</gene>
<organism evidence="1 2">
    <name type="scientific">Sungouiella intermedia</name>
    <dbReference type="NCBI Taxonomy" id="45354"/>
    <lineage>
        <taxon>Eukaryota</taxon>
        <taxon>Fungi</taxon>
        <taxon>Dikarya</taxon>
        <taxon>Ascomycota</taxon>
        <taxon>Saccharomycotina</taxon>
        <taxon>Pichiomycetes</taxon>
        <taxon>Metschnikowiaceae</taxon>
        <taxon>Sungouiella</taxon>
    </lineage>
</organism>
<dbReference type="Proteomes" id="UP000182334">
    <property type="component" value="Chromosome I"/>
</dbReference>
<accession>A0A1L0BDC4</accession>
<dbReference type="GO" id="GO:0005763">
    <property type="term" value="C:mitochondrial small ribosomal subunit"/>
    <property type="evidence" value="ECO:0007669"/>
    <property type="project" value="TreeGrafter"/>
</dbReference>
<dbReference type="GO" id="GO:0003735">
    <property type="term" value="F:structural constituent of ribosome"/>
    <property type="evidence" value="ECO:0007669"/>
    <property type="project" value="TreeGrafter"/>
</dbReference>
<name>A0A1L0BDC4_9ASCO</name>
<proteinExistence type="predicted"/>